<dbReference type="AlphaFoldDB" id="A0A445CHK8"/>
<name>A0A445CHK8_ARAHY</name>
<evidence type="ECO:0008006" key="4">
    <source>
        <dbReference type="Google" id="ProtNLM"/>
    </source>
</evidence>
<keyword evidence="3" id="KW-1185">Reference proteome</keyword>
<gene>
    <name evidence="2" type="ORF">Ahy_A07g036986</name>
</gene>
<dbReference type="InterPro" id="IPR036778">
    <property type="entry name" value="OHCU_decarboxylase_sf"/>
</dbReference>
<dbReference type="EMBL" id="SDMP01000007">
    <property type="protein sequence ID" value="RYR50387.1"/>
    <property type="molecule type" value="Genomic_DNA"/>
</dbReference>
<proteinExistence type="predicted"/>
<evidence type="ECO:0000256" key="1">
    <source>
        <dbReference type="SAM" id="MobiDB-lite"/>
    </source>
</evidence>
<organism evidence="2 3">
    <name type="scientific">Arachis hypogaea</name>
    <name type="common">Peanut</name>
    <dbReference type="NCBI Taxonomy" id="3818"/>
    <lineage>
        <taxon>Eukaryota</taxon>
        <taxon>Viridiplantae</taxon>
        <taxon>Streptophyta</taxon>
        <taxon>Embryophyta</taxon>
        <taxon>Tracheophyta</taxon>
        <taxon>Spermatophyta</taxon>
        <taxon>Magnoliopsida</taxon>
        <taxon>eudicotyledons</taxon>
        <taxon>Gunneridae</taxon>
        <taxon>Pentapetalae</taxon>
        <taxon>rosids</taxon>
        <taxon>fabids</taxon>
        <taxon>Fabales</taxon>
        <taxon>Fabaceae</taxon>
        <taxon>Papilionoideae</taxon>
        <taxon>50 kb inversion clade</taxon>
        <taxon>dalbergioids sensu lato</taxon>
        <taxon>Dalbergieae</taxon>
        <taxon>Pterocarpus clade</taxon>
        <taxon>Arachis</taxon>
    </lineage>
</organism>
<protein>
    <recommendedName>
        <fullName evidence="4">Oxo-4-hydroxy-4-carboxy-5-ureidoimidazoline decarboxylase domain-containing protein</fullName>
    </recommendedName>
</protein>
<feature type="compositionally biased region" description="Polar residues" evidence="1">
    <location>
        <begin position="105"/>
        <end position="114"/>
    </location>
</feature>
<comment type="caution">
    <text evidence="2">The sequence shown here is derived from an EMBL/GenBank/DDBJ whole genome shotgun (WGS) entry which is preliminary data.</text>
</comment>
<accession>A0A445CHK8</accession>
<dbReference type="SUPFAM" id="SSF158694">
    <property type="entry name" value="UraD-Like"/>
    <property type="match status" value="1"/>
</dbReference>
<evidence type="ECO:0000313" key="3">
    <source>
        <dbReference type="Proteomes" id="UP000289738"/>
    </source>
</evidence>
<dbReference type="Proteomes" id="UP000289738">
    <property type="component" value="Chromosome A07"/>
</dbReference>
<evidence type="ECO:0000313" key="2">
    <source>
        <dbReference type="EMBL" id="RYR50387.1"/>
    </source>
</evidence>
<dbReference type="Gene3D" id="1.10.3330.10">
    <property type="entry name" value="Oxo-4-hydroxy-4-carboxy-5-ureidoimidazoline decarboxylase"/>
    <property type="match status" value="1"/>
</dbReference>
<feature type="region of interest" description="Disordered" evidence="1">
    <location>
        <begin position="93"/>
        <end position="130"/>
    </location>
</feature>
<reference evidence="2 3" key="1">
    <citation type="submission" date="2019-01" db="EMBL/GenBank/DDBJ databases">
        <title>Sequencing of cultivated peanut Arachis hypogaea provides insights into genome evolution and oil improvement.</title>
        <authorList>
            <person name="Chen X."/>
        </authorList>
    </citation>
    <scope>NUCLEOTIDE SEQUENCE [LARGE SCALE GENOMIC DNA]</scope>
    <source>
        <strain evidence="3">cv. Fuhuasheng</strain>
        <tissue evidence="2">Leaves</tissue>
    </source>
</reference>
<sequence>MKPTLTRLSTENLPSGSIMRHIGDAISRAPTELLSDLCQFGAKYRKKFGFGFFTTTDTRHSHKILEEVKVKRLSQEKLQEDTDDIGEIVQDSLEEELVPSKSSDEVASTGQKASMRNYDLNKTPDENEIF</sequence>